<evidence type="ECO:0000313" key="5">
    <source>
        <dbReference type="Proteomes" id="UP000002627"/>
    </source>
</evidence>
<dbReference type="AlphaFoldDB" id="D0R3R3"/>
<evidence type="ECO:0000313" key="4">
    <source>
        <dbReference type="EMBL" id="CAX66726.1"/>
    </source>
</evidence>
<proteinExistence type="inferred from homology"/>
<organism evidence="4 5">
    <name type="scientific">Lactobacillus johnsonii (strain FI9785)</name>
    <dbReference type="NCBI Taxonomy" id="633699"/>
    <lineage>
        <taxon>Bacteria</taxon>
        <taxon>Bacillati</taxon>
        <taxon>Bacillota</taxon>
        <taxon>Bacilli</taxon>
        <taxon>Lactobacillales</taxon>
        <taxon>Lactobacillaceae</taxon>
        <taxon>Lactobacillus</taxon>
    </lineage>
</organism>
<reference evidence="4 5" key="1">
    <citation type="journal article" date="2009" name="J. Bacteriol.">
        <title>Complete genome sequence of Lactobacillus johnsonii FI9785, a competitive exclusion agent against pathogens in poultry.</title>
        <authorList>
            <person name="Wegmann U."/>
            <person name="Overweg K."/>
            <person name="Horn N."/>
            <person name="Goesmann A."/>
            <person name="Narbad A."/>
            <person name="Gasson M.J."/>
            <person name="Shearman C."/>
        </authorList>
    </citation>
    <scope>NUCLEOTIDE SEQUENCE [LARGE SCALE GENOMIC DNA]</scope>
    <source>
        <strain evidence="4 5">FI9785</strain>
    </source>
</reference>
<dbReference type="Pfam" id="PF02275">
    <property type="entry name" value="CBAH"/>
    <property type="match status" value="1"/>
</dbReference>
<dbReference type="KEGG" id="ljf:FI9785_854"/>
<keyword evidence="5" id="KW-1185">Reference proteome</keyword>
<dbReference type="InterPro" id="IPR052193">
    <property type="entry name" value="Peptidase_C59"/>
</dbReference>
<name>D0R3R3_LACJF</name>
<dbReference type="PANTHER" id="PTHR35527">
    <property type="entry name" value="CHOLOYLGLYCINE HYDROLASE"/>
    <property type="match status" value="1"/>
</dbReference>
<dbReference type="InterPro" id="IPR029055">
    <property type="entry name" value="Ntn_hydrolases_N"/>
</dbReference>
<keyword evidence="2" id="KW-0378">Hydrolase</keyword>
<dbReference type="Gene3D" id="3.60.60.10">
    <property type="entry name" value="Penicillin V Acylase, Chain A"/>
    <property type="match status" value="1"/>
</dbReference>
<accession>D0R3R3</accession>
<evidence type="ECO:0000259" key="3">
    <source>
        <dbReference type="Pfam" id="PF02275"/>
    </source>
</evidence>
<dbReference type="HOGENOM" id="CLU_045206_3_0_9"/>
<dbReference type="EMBL" id="FN298497">
    <property type="protein sequence ID" value="CAX66726.1"/>
    <property type="molecule type" value="Genomic_DNA"/>
</dbReference>
<evidence type="ECO:0000256" key="1">
    <source>
        <dbReference type="ARBA" id="ARBA00006625"/>
    </source>
</evidence>
<sequence length="192" mass="21531">MCTSIVYSSNNHHYFGRNLDLEISFGEHPVITPRNYEFQYRKLPSKKAKYAMVGMAIVENNYPLYFDAANEEGLGIAGLNFAGPCHYFPKNAEKNNVTPFELISYLLSQYTTVAEVKEALKDVSLVNINFSEKLPLSPLHWLMADKSGESIVVESTLSGLHVYDNPVHVLTNNPEFPGQLRNLANYSNIAPA</sequence>
<evidence type="ECO:0000256" key="2">
    <source>
        <dbReference type="ARBA" id="ARBA00022801"/>
    </source>
</evidence>
<protein>
    <recommendedName>
        <fullName evidence="3">Choloylglycine hydrolase/NAAA C-terminal domain-containing protein</fullName>
    </recommendedName>
</protein>
<feature type="domain" description="Choloylglycine hydrolase/NAAA C-terminal" evidence="3">
    <location>
        <begin position="2"/>
        <end position="191"/>
    </location>
</feature>
<dbReference type="InterPro" id="IPR029132">
    <property type="entry name" value="CBAH/NAAA_C"/>
</dbReference>
<dbReference type="PANTHER" id="PTHR35527:SF2">
    <property type="entry name" value="HYDROLASE"/>
    <property type="match status" value="1"/>
</dbReference>
<dbReference type="MEROPS" id="C59.951"/>
<dbReference type="GO" id="GO:0016787">
    <property type="term" value="F:hydrolase activity"/>
    <property type="evidence" value="ECO:0007669"/>
    <property type="project" value="UniProtKB-KW"/>
</dbReference>
<comment type="similarity">
    <text evidence="1">Belongs to the peptidase C59 family.</text>
</comment>
<gene>
    <name evidence="4" type="ordered locus">FI9785_854</name>
</gene>
<dbReference type="SUPFAM" id="SSF56235">
    <property type="entry name" value="N-terminal nucleophile aminohydrolases (Ntn hydrolases)"/>
    <property type="match status" value="1"/>
</dbReference>
<dbReference type="Proteomes" id="UP000002627">
    <property type="component" value="Chromosome"/>
</dbReference>